<protein>
    <recommendedName>
        <fullName evidence="2">Putative nickel insertion protein</fullName>
    </recommendedName>
</protein>
<accession>A0A0K1QDM5</accession>
<evidence type="ECO:0000256" key="1">
    <source>
        <dbReference type="ARBA" id="ARBA00022596"/>
    </source>
</evidence>
<gene>
    <name evidence="4" type="ORF">AKJ09_10527</name>
</gene>
<keyword evidence="2" id="KW-0456">Lyase</keyword>
<dbReference type="PATRIC" id="fig|1391654.3.peg.10669"/>
<dbReference type="STRING" id="1391654.AKJ09_10527"/>
<evidence type="ECO:0000313" key="5">
    <source>
        <dbReference type="Proteomes" id="UP000064967"/>
    </source>
</evidence>
<dbReference type="InterPro" id="IPR002822">
    <property type="entry name" value="Ni_insertion"/>
</dbReference>
<feature type="compositionally biased region" description="Basic residues" evidence="3">
    <location>
        <begin position="430"/>
        <end position="439"/>
    </location>
</feature>
<dbReference type="HAMAP" id="MF_01074">
    <property type="entry name" value="LarC"/>
    <property type="match status" value="1"/>
</dbReference>
<dbReference type="RefSeq" id="WP_240488879.1">
    <property type="nucleotide sequence ID" value="NZ_CP012333.1"/>
</dbReference>
<name>A0A0K1QDM5_9BACT</name>
<reference evidence="4 5" key="1">
    <citation type="submission" date="2015-08" db="EMBL/GenBank/DDBJ databases">
        <authorList>
            <person name="Babu N.S."/>
            <person name="Beckwith C.J."/>
            <person name="Beseler K.G."/>
            <person name="Brison A."/>
            <person name="Carone J.V."/>
            <person name="Caskin T.P."/>
            <person name="Diamond M."/>
            <person name="Durham M.E."/>
            <person name="Foxe J.M."/>
            <person name="Go M."/>
            <person name="Henderson B.A."/>
            <person name="Jones I.B."/>
            <person name="McGettigan J.A."/>
            <person name="Micheletti S.J."/>
            <person name="Nasrallah M.E."/>
            <person name="Ortiz D."/>
            <person name="Piller C.R."/>
            <person name="Privatt S.R."/>
            <person name="Schneider S.L."/>
            <person name="Sharp S."/>
            <person name="Smith T.C."/>
            <person name="Stanton J.D."/>
            <person name="Ullery H.E."/>
            <person name="Wilson R.J."/>
            <person name="Serrano M.G."/>
            <person name="Buck G."/>
            <person name="Lee V."/>
            <person name="Wang Y."/>
            <person name="Carvalho R."/>
            <person name="Voegtly L."/>
            <person name="Shi R."/>
            <person name="Duckworth R."/>
            <person name="Johnson A."/>
            <person name="Loviza R."/>
            <person name="Walstead R."/>
            <person name="Shah Z."/>
            <person name="Kiflezghi M."/>
            <person name="Wade K."/>
            <person name="Ball S.L."/>
            <person name="Bradley K.W."/>
            <person name="Asai D.J."/>
            <person name="Bowman C.A."/>
            <person name="Russell D.A."/>
            <person name="Pope W.H."/>
            <person name="Jacobs-Sera D."/>
            <person name="Hendrix R.W."/>
            <person name="Hatfull G.F."/>
        </authorList>
    </citation>
    <scope>NUCLEOTIDE SEQUENCE [LARGE SCALE GENOMIC DNA]</scope>
    <source>
        <strain evidence="4 5">DSM 27648</strain>
    </source>
</reference>
<evidence type="ECO:0000256" key="2">
    <source>
        <dbReference type="HAMAP-Rule" id="MF_01074"/>
    </source>
</evidence>
<sequence length="439" mass="46263">MHAHGGSREGLKLGAGHGKTLFFDAPSGLAGDMIIAALVDLGVPEKVVTNAVALLPLKGFHVHFGTRERSGIVATAFDVHVDGKQPERTYGAIRKMLDASKLPRGVKERAQATFRKLAESESRVHRMPIDDVHFHEVGAVDAIVDVVGSAAALEYLGARVVVSPLPMGHGWVKARHGVLPLPPPAVVECLHGLPTYDGGLAFEFVTPTGAAIVAAHAEGSAQWPAMAPERTGWGAGTANLRDRPNLLRVVLGEATSMVPTTTHAVLEANIDDATGELLGHCIDALLAEGALDAWVVPMTMKKGRPAFQLCALAPLAQADDIAAVMLRESTTIGVRRHEVARVTRPRHVEHVATPYGTIPVKVAAGPFGPPSRKPEFSACLAAAREHDVPVRAVLEAAIAAIGAAPQPKALPPTATTVPKRKVKASSGEKKRPRPRARAS</sequence>
<dbReference type="KEGG" id="llu:AKJ09_10527"/>
<dbReference type="Pfam" id="PF01969">
    <property type="entry name" value="Ni_insertion"/>
    <property type="match status" value="1"/>
</dbReference>
<organism evidence="4 5">
    <name type="scientific">Labilithrix luteola</name>
    <dbReference type="NCBI Taxonomy" id="1391654"/>
    <lineage>
        <taxon>Bacteria</taxon>
        <taxon>Pseudomonadati</taxon>
        <taxon>Myxococcota</taxon>
        <taxon>Polyangia</taxon>
        <taxon>Polyangiales</taxon>
        <taxon>Labilitrichaceae</taxon>
        <taxon>Labilithrix</taxon>
    </lineage>
</organism>
<feature type="region of interest" description="Disordered" evidence="3">
    <location>
        <begin position="404"/>
        <end position="439"/>
    </location>
</feature>
<dbReference type="EMBL" id="CP012333">
    <property type="protein sequence ID" value="AKV03864.1"/>
    <property type="molecule type" value="Genomic_DNA"/>
</dbReference>
<dbReference type="Gene3D" id="3.30.70.1380">
    <property type="entry name" value="Transcriptional regulatory protein pf0864 domain like"/>
    <property type="match status" value="1"/>
</dbReference>
<dbReference type="GO" id="GO:0016829">
    <property type="term" value="F:lyase activity"/>
    <property type="evidence" value="ECO:0007669"/>
    <property type="project" value="UniProtKB-UniRule"/>
</dbReference>
<comment type="similarity">
    <text evidence="2">Belongs to the LarC family.</text>
</comment>
<dbReference type="GO" id="GO:0016151">
    <property type="term" value="F:nickel cation binding"/>
    <property type="evidence" value="ECO:0007669"/>
    <property type="project" value="UniProtKB-UniRule"/>
</dbReference>
<dbReference type="PANTHER" id="PTHR36566:SF1">
    <property type="entry name" value="PYRIDINIUM-3,5-BISTHIOCARBOXYLIC ACID MONONUCLEOTIDE NICKEL INSERTION PROTEIN"/>
    <property type="match status" value="1"/>
</dbReference>
<keyword evidence="5" id="KW-1185">Reference proteome</keyword>
<evidence type="ECO:0000313" key="4">
    <source>
        <dbReference type="EMBL" id="AKV03864.1"/>
    </source>
</evidence>
<proteinExistence type="inferred from homology"/>
<keyword evidence="1 2" id="KW-0533">Nickel</keyword>
<evidence type="ECO:0000256" key="3">
    <source>
        <dbReference type="SAM" id="MobiDB-lite"/>
    </source>
</evidence>
<dbReference type="AlphaFoldDB" id="A0A0K1QDM5"/>
<dbReference type="NCBIfam" id="TIGR00299">
    <property type="entry name" value="nickel pincer cofactor biosynthesis protein LarC"/>
    <property type="match status" value="1"/>
</dbReference>
<dbReference type="PANTHER" id="PTHR36566">
    <property type="entry name" value="NICKEL INSERTION PROTEIN-RELATED"/>
    <property type="match status" value="1"/>
</dbReference>
<dbReference type="Proteomes" id="UP000064967">
    <property type="component" value="Chromosome"/>
</dbReference>